<dbReference type="InterPro" id="IPR003499">
    <property type="entry name" value="DNA_pack_N"/>
</dbReference>
<proteinExistence type="predicted"/>
<dbReference type="InterPro" id="IPR027417">
    <property type="entry name" value="P-loop_NTPase"/>
</dbReference>
<reference evidence="2" key="1">
    <citation type="journal article" date="2004" name="Curr. Biol.">
        <title>Tumor outbreaks in marine turtles are not due to recent herpesvirus mutations.</title>
        <authorList>
            <person name="Herbst L."/>
            <person name="Ene A."/>
            <person name="Su M."/>
            <person name="Desalle R."/>
            <person name="Lenz J."/>
        </authorList>
    </citation>
    <scope>NUCLEOTIDE SEQUENCE</scope>
    <source>
        <strain evidence="2">FL var A</strain>
    </source>
</reference>
<gene>
    <name evidence="2" type="primary">UL15A</name>
</gene>
<dbReference type="GO" id="GO:0051276">
    <property type="term" value="P:chromosome organization"/>
    <property type="evidence" value="ECO:0007669"/>
    <property type="project" value="InterPro"/>
</dbReference>
<evidence type="ECO:0000313" key="2">
    <source>
        <dbReference type="EMBL" id="AAU84518.1"/>
    </source>
</evidence>
<accession>Q5Y954</accession>
<feature type="domain" description="Probable DNA packing protein N-terminal" evidence="1">
    <location>
        <begin position="58"/>
        <end position="331"/>
    </location>
</feature>
<reference evidence="2" key="2">
    <citation type="submission" date="2004-06" db="EMBL/GenBank/DDBJ databases">
        <authorList>
            <person name="Herbst L.H."/>
            <person name="Ene A.R."/>
            <person name="Su M."/>
            <person name="DeSalle R."/>
            <person name="Lenz J."/>
        </authorList>
    </citation>
    <scope>NUCLEOTIDE SEQUENCE</scope>
    <source>
        <strain evidence="2">FL var A</strain>
    </source>
</reference>
<organism evidence="2">
    <name type="scientific">Fibropapilloma-associated turtle herpesvirus</name>
    <dbReference type="NCBI Taxonomy" id="256817"/>
    <lineage>
        <taxon>Viruses</taxon>
        <taxon>Duplodnaviria</taxon>
        <taxon>Heunggongvirae</taxon>
        <taxon>Peploviricota</taxon>
        <taxon>Herviviricetes</taxon>
        <taxon>Herpesvirales</taxon>
        <taxon>Orthoherpesviridae</taxon>
        <taxon>Alphaherpesvirinae</taxon>
        <taxon>Scutavirus</taxon>
        <taxon>Scutavirus chelonidalpha5</taxon>
    </lineage>
</organism>
<sequence length="433" mass="48660">MLGARLAERARARYERLKRKRDAALDEEAAAGCVASGPKKAGRDSEFLNAAVSCSKRNQTILPLAGTAHAINEAFAPLIAVCRGGLYRRLTETLRADEAPGPIVAPGLRDILNGLQFVPYRGREARCHADMCRNAVDSFDAFLALDAFRQLENFITRFRVLLLTSFESPSAGGRETGERATRRGRLELFQKMILMHTAYFMANITLSEHSEKADAYLNRVFDIYYFSAAITKHFKQRTTVFLVPRRHGKTWFLVPLIALLLSCFKDVKIGYTSHIRKATEPVFDEIERRLTRWYGARAVEHVKGERICFSFPDGAKSTIVFASSRNTNVSIYFLGIDSMRAGYLTVALRDLYRQAEFGLQVITAADRGHARERLHAHQGPVSVFRRYCAVFAVQTAKHVGSGRRDARTAFNVEAAHVFLVEKDREQGAVVLHL</sequence>
<evidence type="ECO:0000259" key="1">
    <source>
        <dbReference type="Pfam" id="PF02500"/>
    </source>
</evidence>
<dbReference type="Gene3D" id="3.40.50.300">
    <property type="entry name" value="P-loop containing nucleotide triphosphate hydrolases"/>
    <property type="match status" value="1"/>
</dbReference>
<dbReference type="EMBL" id="AY644454">
    <property type="protein sequence ID" value="AAU84518.1"/>
    <property type="molecule type" value="Genomic_DNA"/>
</dbReference>
<name>Q5Y954_9ALPH</name>
<dbReference type="Pfam" id="PF02500">
    <property type="entry name" value="DNA_pack_N"/>
    <property type="match status" value="1"/>
</dbReference>
<protein>
    <submittedName>
        <fullName evidence="2">UL15A</fullName>
    </submittedName>
</protein>